<sequence length="205" mass="23610">MHPEAITSRQKEILKKLPVPPNFYLVGGTALALQIGHRISVDFDFFSSKSIPSNLLDRLQSIFGAREVEVVLNVSYQLTGRIKGVEVTYFRYSFPPLFPYIVYENIKLLSIPEIAASKAHAIGRRATRKDYMDLYFILKEKHVELQEIVDIAEKKYGEEFDARLFLEQLLYLDDVVLTPITFLKEEPDRASLLLVFEEAIKKVKL</sequence>
<gene>
    <name evidence="1" type="ORF">UY25_C0001G0164</name>
</gene>
<dbReference type="Proteomes" id="UP000034462">
    <property type="component" value="Unassembled WGS sequence"/>
</dbReference>
<evidence type="ECO:0000313" key="1">
    <source>
        <dbReference type="EMBL" id="KKU93671.1"/>
    </source>
</evidence>
<reference evidence="1 2" key="1">
    <citation type="journal article" date="2015" name="Nature">
        <title>rRNA introns, odd ribosomes, and small enigmatic genomes across a large radiation of phyla.</title>
        <authorList>
            <person name="Brown C.T."/>
            <person name="Hug L.A."/>
            <person name="Thomas B.C."/>
            <person name="Sharon I."/>
            <person name="Castelle C.J."/>
            <person name="Singh A."/>
            <person name="Wilkins M.J."/>
            <person name="Williams K.H."/>
            <person name="Banfield J.F."/>
        </authorList>
    </citation>
    <scope>NUCLEOTIDE SEQUENCE [LARGE SCALE GENOMIC DNA]</scope>
</reference>
<proteinExistence type="predicted"/>
<dbReference type="EMBL" id="LCPH01000001">
    <property type="protein sequence ID" value="KKU93671.1"/>
    <property type="molecule type" value="Genomic_DNA"/>
</dbReference>
<dbReference type="AlphaFoldDB" id="A0A837IPM3"/>
<accession>A0A837IPM3</accession>
<protein>
    <recommendedName>
        <fullName evidence="3">Nucleotidyl transferase AbiEii toxin, Type IV TA system</fullName>
    </recommendedName>
</protein>
<evidence type="ECO:0000313" key="2">
    <source>
        <dbReference type="Proteomes" id="UP000034462"/>
    </source>
</evidence>
<dbReference type="InterPro" id="IPR014942">
    <property type="entry name" value="AbiEii"/>
</dbReference>
<name>A0A837IPM3_9BACT</name>
<comment type="caution">
    <text evidence="1">The sequence shown here is derived from an EMBL/GenBank/DDBJ whole genome shotgun (WGS) entry which is preliminary data.</text>
</comment>
<organism evidence="1 2">
    <name type="scientific">Candidatus Yanofskybacteria bacterium GW2011_GWC1_48_11</name>
    <dbReference type="NCBI Taxonomy" id="1619027"/>
    <lineage>
        <taxon>Bacteria</taxon>
        <taxon>Candidatus Yanofskyibacteriota</taxon>
    </lineage>
</organism>
<dbReference type="Pfam" id="PF08843">
    <property type="entry name" value="AbiEii"/>
    <property type="match status" value="1"/>
</dbReference>
<evidence type="ECO:0008006" key="3">
    <source>
        <dbReference type="Google" id="ProtNLM"/>
    </source>
</evidence>